<sequence>MFDLLPDWVILSVCGHSITTESIKGPSNPDYVYGMQLHRVGDTVVAYGGVAILSECDPWFMAVYCIATGEWETYPYPEGPPALSSTTAFSMGDTLVVTGYPYEEKEEGEEEGEREGEAKRETWEWSVCTREWTQIPSLEGGQGGFNAVGSTGGYSFMFFHRLSRICYSRGMWEKEDPIWDPCPLDVHGNTLYHSIGVPLGRNEIQLVSPADDGATYTVWLLDPVSLDLVPLQPLPLPDRDEHFTSACAVMVSPTTMLFLRSDVSLVVEIDPHFLSPVYHTSMVGCVFSARTVS</sequence>
<dbReference type="SUPFAM" id="SSF50965">
    <property type="entry name" value="Galactose oxidase, central domain"/>
    <property type="match status" value="1"/>
</dbReference>
<comment type="caution">
    <text evidence="1">The sequence shown here is derived from an EMBL/GenBank/DDBJ whole genome shotgun (WGS) entry which is preliminary data.</text>
</comment>
<evidence type="ECO:0008006" key="3">
    <source>
        <dbReference type="Google" id="ProtNLM"/>
    </source>
</evidence>
<name>A0A391NUN1_9EUKA</name>
<dbReference type="Gene3D" id="2.120.10.80">
    <property type="entry name" value="Kelch-type beta propeller"/>
    <property type="match status" value="1"/>
</dbReference>
<reference evidence="1 2" key="1">
    <citation type="journal article" date="2018" name="PLoS ONE">
        <title>The draft genome of Kipferlia bialata reveals reductive genome evolution in fornicate parasites.</title>
        <authorList>
            <person name="Tanifuji G."/>
            <person name="Takabayashi S."/>
            <person name="Kume K."/>
            <person name="Takagi M."/>
            <person name="Nakayama T."/>
            <person name="Kamikawa R."/>
            <person name="Inagaki Y."/>
            <person name="Hashimoto T."/>
        </authorList>
    </citation>
    <scope>NUCLEOTIDE SEQUENCE [LARGE SCALE GENOMIC DNA]</scope>
    <source>
        <strain evidence="1">NY0173</strain>
    </source>
</reference>
<accession>A0A391NUN1</accession>
<keyword evidence="2" id="KW-1185">Reference proteome</keyword>
<dbReference type="InterPro" id="IPR011043">
    <property type="entry name" value="Gal_Oxase/kelch_b-propeller"/>
</dbReference>
<dbReference type="InterPro" id="IPR015915">
    <property type="entry name" value="Kelch-typ_b-propeller"/>
</dbReference>
<dbReference type="Proteomes" id="UP000265618">
    <property type="component" value="Unassembled WGS sequence"/>
</dbReference>
<organism evidence="1 2">
    <name type="scientific">Kipferlia bialata</name>
    <dbReference type="NCBI Taxonomy" id="797122"/>
    <lineage>
        <taxon>Eukaryota</taxon>
        <taxon>Metamonada</taxon>
        <taxon>Carpediemonas-like organisms</taxon>
        <taxon>Kipferlia</taxon>
    </lineage>
</organism>
<gene>
    <name evidence="1" type="ORF">KIPB_002885</name>
</gene>
<protein>
    <recommendedName>
        <fullName evidence="3">Kelch-type beta propeller</fullName>
    </recommendedName>
</protein>
<proteinExistence type="predicted"/>
<evidence type="ECO:0000313" key="2">
    <source>
        <dbReference type="Proteomes" id="UP000265618"/>
    </source>
</evidence>
<dbReference type="EMBL" id="BDIP01000515">
    <property type="protein sequence ID" value="GCA62339.1"/>
    <property type="molecule type" value="Genomic_DNA"/>
</dbReference>
<dbReference type="AlphaFoldDB" id="A0A391NUN1"/>
<evidence type="ECO:0000313" key="1">
    <source>
        <dbReference type="EMBL" id="GCA62339.1"/>
    </source>
</evidence>